<protein>
    <recommendedName>
        <fullName evidence="4">DUF2974 domain-containing protein</fullName>
    </recommendedName>
</protein>
<proteinExistence type="predicted"/>
<reference evidence="2 3" key="1">
    <citation type="submission" date="2020-03" db="EMBL/GenBank/DDBJ databases">
        <authorList>
            <person name="Wang L."/>
            <person name="He N."/>
            <person name="Li Y."/>
            <person name="Fang Y."/>
            <person name="Zhang F."/>
        </authorList>
    </citation>
    <scope>NUCLEOTIDE SEQUENCE [LARGE SCALE GENOMIC DNA]</scope>
    <source>
        <strain evidence="2 3">36D10-4-7</strain>
    </source>
</reference>
<evidence type="ECO:0000313" key="3">
    <source>
        <dbReference type="Proteomes" id="UP000732399"/>
    </source>
</evidence>
<dbReference type="EMBL" id="JAAVJH010000004">
    <property type="protein sequence ID" value="NJR78460.1"/>
    <property type="molecule type" value="Genomic_DNA"/>
</dbReference>
<feature type="compositionally biased region" description="Low complexity" evidence="1">
    <location>
        <begin position="27"/>
        <end position="37"/>
    </location>
</feature>
<evidence type="ECO:0000256" key="1">
    <source>
        <dbReference type="SAM" id="MobiDB-lite"/>
    </source>
</evidence>
<evidence type="ECO:0000313" key="2">
    <source>
        <dbReference type="EMBL" id="NJR78460.1"/>
    </source>
</evidence>
<dbReference type="Proteomes" id="UP000732399">
    <property type="component" value="Unassembled WGS sequence"/>
</dbReference>
<accession>A0ABX1CQ75</accession>
<organism evidence="2 3">
    <name type="scientific">Sphingomonas corticis</name>
    <dbReference type="NCBI Taxonomy" id="2722791"/>
    <lineage>
        <taxon>Bacteria</taxon>
        <taxon>Pseudomonadati</taxon>
        <taxon>Pseudomonadota</taxon>
        <taxon>Alphaproteobacteria</taxon>
        <taxon>Sphingomonadales</taxon>
        <taxon>Sphingomonadaceae</taxon>
        <taxon>Sphingomonas</taxon>
    </lineage>
</organism>
<name>A0ABX1CQ75_9SPHN</name>
<feature type="region of interest" description="Disordered" evidence="1">
    <location>
        <begin position="1"/>
        <end position="56"/>
    </location>
</feature>
<keyword evidence="3" id="KW-1185">Reference proteome</keyword>
<feature type="compositionally biased region" description="Pro residues" evidence="1">
    <location>
        <begin position="38"/>
        <end position="52"/>
    </location>
</feature>
<dbReference type="SUPFAM" id="SSF53474">
    <property type="entry name" value="alpha/beta-Hydrolases"/>
    <property type="match status" value="1"/>
</dbReference>
<dbReference type="InterPro" id="IPR029058">
    <property type="entry name" value="AB_hydrolase_fold"/>
</dbReference>
<gene>
    <name evidence="2" type="ORF">HBH26_07675</name>
</gene>
<dbReference type="Pfam" id="PF26363">
    <property type="entry name" value="Phospholipase-like"/>
    <property type="match status" value="1"/>
</dbReference>
<feature type="compositionally biased region" description="Pro residues" evidence="1">
    <location>
        <begin position="9"/>
        <end position="20"/>
    </location>
</feature>
<sequence>MIDSVRQAAPPPPPPPPVPLRAPVTGAAPYAANWNPPATAPAPAVPPAPAPQVEPQGFLDRLGSAITSGDVRSVASTVRDGIGDATEAGKNGITSAVNWTGQTIGQGADLARSHITGDGIVSQGLRGAITTVEASTRFTVGVTGGVLREGVGLVGTVGQLGTTLAEVQVSAEARQELTQTVVGAAQSAGTYVATAARDPGKLGDDLSGAWDATTGFVGRTAERYGTAIAEGRTEEIGMDVGAVATYVVPVGGGPARGLLTAGGHAATEGVARGGASLAAREGGNALVSSIVREAAPAGVREAAPAITRQAANDVAPGLRAANDIAPPALPSGRPTIVPDVPPSPLHAKAQMAEHVYGRGALPEGTTRVADAAELGRLNLTPQMLDRGAFHAEVYRSGAPGAESYTIAFRGSGGRAGDWVSNGLQGVGLPSNHYARALEIGRAISRTDASIPVEFVGHSLGGGLASHAANAAGREATTFNAAGLHFISRAQGREVAREAGVLPGTATNYSVPGEFLTSAQEALSPLVPTAFGTTHRLPGIAPEGAGFLSQYGPMAPINRHMMDWVLASTGR</sequence>
<comment type="caution">
    <text evidence="2">The sequence shown here is derived from an EMBL/GenBank/DDBJ whole genome shotgun (WGS) entry which is preliminary data.</text>
</comment>
<evidence type="ECO:0008006" key="4">
    <source>
        <dbReference type="Google" id="ProtNLM"/>
    </source>
</evidence>
<dbReference type="RefSeq" id="WP_168134010.1">
    <property type="nucleotide sequence ID" value="NZ_JAAVJH010000004.1"/>
</dbReference>